<evidence type="ECO:0000313" key="2">
    <source>
        <dbReference type="EMBL" id="PVM80910.1"/>
    </source>
</evidence>
<keyword evidence="1" id="KW-0472">Membrane</keyword>
<feature type="transmembrane region" description="Helical" evidence="1">
    <location>
        <begin position="32"/>
        <end position="50"/>
    </location>
</feature>
<dbReference type="EMBL" id="QDKP01000040">
    <property type="protein sequence ID" value="PVM80910.1"/>
    <property type="molecule type" value="Genomic_DNA"/>
</dbReference>
<gene>
    <name evidence="2" type="ORF">DDF65_13335</name>
</gene>
<evidence type="ECO:0000256" key="1">
    <source>
        <dbReference type="SAM" id="Phobius"/>
    </source>
</evidence>
<organism evidence="2 3">
    <name type="scientific">Caulobacter radicis</name>
    <dbReference type="NCBI Taxonomy" id="2172650"/>
    <lineage>
        <taxon>Bacteria</taxon>
        <taxon>Pseudomonadati</taxon>
        <taxon>Pseudomonadota</taxon>
        <taxon>Alphaproteobacteria</taxon>
        <taxon>Caulobacterales</taxon>
        <taxon>Caulobacteraceae</taxon>
        <taxon>Caulobacter</taxon>
    </lineage>
</organism>
<evidence type="ECO:0000313" key="3">
    <source>
        <dbReference type="Proteomes" id="UP000244913"/>
    </source>
</evidence>
<keyword evidence="1" id="KW-0812">Transmembrane</keyword>
<name>A0A2T9JDA8_9CAUL</name>
<keyword evidence="1" id="KW-1133">Transmembrane helix</keyword>
<feature type="transmembrane region" description="Helical" evidence="1">
    <location>
        <begin position="118"/>
        <end position="138"/>
    </location>
</feature>
<accession>A0A2T9JDA8</accession>
<feature type="transmembrane region" description="Helical" evidence="1">
    <location>
        <begin position="150"/>
        <end position="172"/>
    </location>
</feature>
<comment type="caution">
    <text evidence="2">The sequence shown here is derived from an EMBL/GenBank/DDBJ whole genome shotgun (WGS) entry which is preliminary data.</text>
</comment>
<dbReference type="Proteomes" id="UP000244913">
    <property type="component" value="Unassembled WGS sequence"/>
</dbReference>
<dbReference type="AlphaFoldDB" id="A0A2T9JDA8"/>
<keyword evidence="3" id="KW-1185">Reference proteome</keyword>
<reference evidence="2 3" key="1">
    <citation type="submission" date="2018-04" db="EMBL/GenBank/DDBJ databases">
        <title>The genome sequence of Caulobacter sp. 736.</title>
        <authorList>
            <person name="Gao J."/>
            <person name="Sun J."/>
        </authorList>
    </citation>
    <scope>NUCLEOTIDE SEQUENCE [LARGE SCALE GENOMIC DNA]</scope>
    <source>
        <strain evidence="2 3">736</strain>
    </source>
</reference>
<protein>
    <submittedName>
        <fullName evidence="2">Uncharacterized protein</fullName>
    </submittedName>
</protein>
<feature type="transmembrane region" description="Helical" evidence="1">
    <location>
        <begin position="86"/>
        <end position="106"/>
    </location>
</feature>
<sequence>MRIVIDKLAVLNPFAKLPDEETAARAARAGAVGAWLAAVSSAFGAAMIFLKLDVYVDEMRRQVQATAAMQDPAMAEAMMANAAPSIVWTTIGFSGLVGLVYVLLGVVQWRRKTRLIPLLLLLFAIYGLAVSLLAIVGHKASNPYSSLGQLSVGLVLSIATLLCFIAGTRGGFRLHALKKAG</sequence>
<proteinExistence type="predicted"/>